<keyword evidence="5" id="KW-1185">Reference proteome</keyword>
<dbReference type="AlphaFoldDB" id="T1F1X4"/>
<dbReference type="HOGENOM" id="CLU_1724285_0_0_1"/>
<dbReference type="CTD" id="20202824"/>
<dbReference type="EnsemblMetazoa" id="HelroT169432">
    <property type="protein sequence ID" value="HelroP169432"/>
    <property type="gene ID" value="HelroG169432"/>
</dbReference>
<evidence type="ECO:0000256" key="2">
    <source>
        <dbReference type="SAM" id="Phobius"/>
    </source>
</evidence>
<gene>
    <name evidence="4" type="primary">20202824</name>
    <name evidence="3" type="ORF">HELRODRAFT_169432</name>
</gene>
<sequence>MKVHNGTNNSPIKNTAVSIAFIISLIIHIMCSYISTNYDGVRIYSDEDDDCDTNVGDDENDDGDEVDEDEDDDEDADEDDDKEDDYENKDTVPQMNEDWTLHDTGVNPILQKGRRHLVSDRIVSYRTVYLDINMRQDFETVYSIEKIARFKK</sequence>
<feature type="transmembrane region" description="Helical" evidence="2">
    <location>
        <begin position="15"/>
        <end position="34"/>
    </location>
</feature>
<proteinExistence type="predicted"/>
<evidence type="ECO:0000256" key="1">
    <source>
        <dbReference type="SAM" id="MobiDB-lite"/>
    </source>
</evidence>
<dbReference type="EMBL" id="AMQM01003288">
    <property type="status" value="NOT_ANNOTATED_CDS"/>
    <property type="molecule type" value="Genomic_DNA"/>
</dbReference>
<dbReference type="GeneID" id="20202824"/>
<keyword evidence="2" id="KW-0812">Transmembrane</keyword>
<reference evidence="4" key="3">
    <citation type="submission" date="2015-06" db="UniProtKB">
        <authorList>
            <consortium name="EnsemblMetazoa"/>
        </authorList>
    </citation>
    <scope>IDENTIFICATION</scope>
</reference>
<dbReference type="KEGG" id="hro:HELRODRAFT_169432"/>
<name>T1F1X4_HELRO</name>
<reference evidence="5" key="1">
    <citation type="submission" date="2012-12" db="EMBL/GenBank/DDBJ databases">
        <authorList>
            <person name="Hellsten U."/>
            <person name="Grimwood J."/>
            <person name="Chapman J.A."/>
            <person name="Shapiro H."/>
            <person name="Aerts A."/>
            <person name="Otillar R.P."/>
            <person name="Terry A.Y."/>
            <person name="Boore J.L."/>
            <person name="Simakov O."/>
            <person name="Marletaz F."/>
            <person name="Cho S.-J."/>
            <person name="Edsinger-Gonzales E."/>
            <person name="Havlak P."/>
            <person name="Kuo D.-H."/>
            <person name="Larsson T."/>
            <person name="Lv J."/>
            <person name="Arendt D."/>
            <person name="Savage R."/>
            <person name="Osoegawa K."/>
            <person name="de Jong P."/>
            <person name="Lindberg D.R."/>
            <person name="Seaver E.C."/>
            <person name="Weisblat D.A."/>
            <person name="Putnam N.H."/>
            <person name="Grigoriev I.V."/>
            <person name="Rokhsar D.S."/>
        </authorList>
    </citation>
    <scope>NUCLEOTIDE SEQUENCE</scope>
</reference>
<evidence type="ECO:0000313" key="4">
    <source>
        <dbReference type="EnsemblMetazoa" id="HelroP169432"/>
    </source>
</evidence>
<feature type="compositionally biased region" description="Acidic residues" evidence="1">
    <location>
        <begin position="46"/>
        <end position="87"/>
    </location>
</feature>
<feature type="region of interest" description="Disordered" evidence="1">
    <location>
        <begin position="45"/>
        <end position="101"/>
    </location>
</feature>
<accession>T1F1X4</accession>
<keyword evidence="2" id="KW-1133">Transmembrane helix</keyword>
<protein>
    <submittedName>
        <fullName evidence="3 4">Uncharacterized protein</fullName>
    </submittedName>
</protein>
<dbReference type="InParanoid" id="T1F1X4"/>
<dbReference type="Proteomes" id="UP000015101">
    <property type="component" value="Unassembled WGS sequence"/>
</dbReference>
<evidence type="ECO:0000313" key="5">
    <source>
        <dbReference type="Proteomes" id="UP000015101"/>
    </source>
</evidence>
<keyword evidence="2" id="KW-0472">Membrane</keyword>
<dbReference type="EMBL" id="KB096080">
    <property type="protein sequence ID" value="ESO08558.1"/>
    <property type="molecule type" value="Genomic_DNA"/>
</dbReference>
<reference evidence="3 5" key="2">
    <citation type="journal article" date="2013" name="Nature">
        <title>Insights into bilaterian evolution from three spiralian genomes.</title>
        <authorList>
            <person name="Simakov O."/>
            <person name="Marletaz F."/>
            <person name="Cho S.J."/>
            <person name="Edsinger-Gonzales E."/>
            <person name="Havlak P."/>
            <person name="Hellsten U."/>
            <person name="Kuo D.H."/>
            <person name="Larsson T."/>
            <person name="Lv J."/>
            <person name="Arendt D."/>
            <person name="Savage R."/>
            <person name="Osoegawa K."/>
            <person name="de Jong P."/>
            <person name="Grimwood J."/>
            <person name="Chapman J.A."/>
            <person name="Shapiro H."/>
            <person name="Aerts A."/>
            <person name="Otillar R.P."/>
            <person name="Terry A.Y."/>
            <person name="Boore J.L."/>
            <person name="Grigoriev I.V."/>
            <person name="Lindberg D.R."/>
            <person name="Seaver E.C."/>
            <person name="Weisblat D.A."/>
            <person name="Putnam N.H."/>
            <person name="Rokhsar D.S."/>
        </authorList>
    </citation>
    <scope>NUCLEOTIDE SEQUENCE</scope>
</reference>
<organism evidence="4 5">
    <name type="scientific">Helobdella robusta</name>
    <name type="common">Californian leech</name>
    <dbReference type="NCBI Taxonomy" id="6412"/>
    <lineage>
        <taxon>Eukaryota</taxon>
        <taxon>Metazoa</taxon>
        <taxon>Spiralia</taxon>
        <taxon>Lophotrochozoa</taxon>
        <taxon>Annelida</taxon>
        <taxon>Clitellata</taxon>
        <taxon>Hirudinea</taxon>
        <taxon>Rhynchobdellida</taxon>
        <taxon>Glossiphoniidae</taxon>
        <taxon>Helobdella</taxon>
    </lineage>
</organism>
<evidence type="ECO:0000313" key="3">
    <source>
        <dbReference type="EMBL" id="ESO08558.1"/>
    </source>
</evidence>
<dbReference type="RefSeq" id="XP_009013488.1">
    <property type="nucleotide sequence ID" value="XM_009015240.1"/>
</dbReference>